<organism evidence="3 4">
    <name type="scientific">Pieris brassicae</name>
    <name type="common">White butterfly</name>
    <name type="synonym">Large white butterfly</name>
    <dbReference type="NCBI Taxonomy" id="7116"/>
    <lineage>
        <taxon>Eukaryota</taxon>
        <taxon>Metazoa</taxon>
        <taxon>Ecdysozoa</taxon>
        <taxon>Arthropoda</taxon>
        <taxon>Hexapoda</taxon>
        <taxon>Insecta</taxon>
        <taxon>Pterygota</taxon>
        <taxon>Neoptera</taxon>
        <taxon>Endopterygota</taxon>
        <taxon>Lepidoptera</taxon>
        <taxon>Glossata</taxon>
        <taxon>Ditrysia</taxon>
        <taxon>Papilionoidea</taxon>
        <taxon>Pieridae</taxon>
        <taxon>Pierinae</taxon>
        <taxon>Pieris</taxon>
    </lineage>
</organism>
<name>A0A9P0TYF7_PIEBR</name>
<dbReference type="InterPro" id="IPR031720">
    <property type="entry name" value="DUF4728"/>
</dbReference>
<dbReference type="Pfam" id="PF15860">
    <property type="entry name" value="DUF4728"/>
    <property type="match status" value="1"/>
</dbReference>
<evidence type="ECO:0000313" key="3">
    <source>
        <dbReference type="EMBL" id="CAH4038504.1"/>
    </source>
</evidence>
<feature type="compositionally biased region" description="Polar residues" evidence="1">
    <location>
        <begin position="330"/>
        <end position="344"/>
    </location>
</feature>
<keyword evidence="4" id="KW-1185">Reference proteome</keyword>
<evidence type="ECO:0000256" key="1">
    <source>
        <dbReference type="SAM" id="MobiDB-lite"/>
    </source>
</evidence>
<proteinExistence type="predicted"/>
<keyword evidence="2" id="KW-0472">Membrane</keyword>
<dbReference type="Proteomes" id="UP001152562">
    <property type="component" value="Unassembled WGS sequence"/>
</dbReference>
<evidence type="ECO:0000256" key="2">
    <source>
        <dbReference type="SAM" id="Phobius"/>
    </source>
</evidence>
<reference evidence="3" key="1">
    <citation type="submission" date="2022-05" db="EMBL/GenBank/DDBJ databases">
        <authorList>
            <person name="Okamura Y."/>
        </authorList>
    </citation>
    <scope>NUCLEOTIDE SEQUENCE</scope>
</reference>
<dbReference type="PANTHER" id="PTHR36694">
    <property type="entry name" value="PASIFLORA 1, ISOFORM A-RELATED"/>
    <property type="match status" value="1"/>
</dbReference>
<comment type="caution">
    <text evidence="3">The sequence shown here is derived from an EMBL/GenBank/DDBJ whole genome shotgun (WGS) entry which is preliminary data.</text>
</comment>
<feature type="transmembrane region" description="Helical" evidence="2">
    <location>
        <begin position="209"/>
        <end position="232"/>
    </location>
</feature>
<feature type="region of interest" description="Disordered" evidence="1">
    <location>
        <begin position="263"/>
        <end position="360"/>
    </location>
</feature>
<dbReference type="EMBL" id="CALOZG010000087">
    <property type="protein sequence ID" value="CAH4038504.1"/>
    <property type="molecule type" value="Genomic_DNA"/>
</dbReference>
<feature type="transmembrane region" description="Helical" evidence="2">
    <location>
        <begin position="92"/>
        <end position="110"/>
    </location>
</feature>
<gene>
    <name evidence="3" type="ORF">PIBRA_LOCUS14058</name>
</gene>
<evidence type="ECO:0000313" key="4">
    <source>
        <dbReference type="Proteomes" id="UP001152562"/>
    </source>
</evidence>
<keyword evidence="2" id="KW-0812">Transmembrane</keyword>
<dbReference type="PANTHER" id="PTHR36694:SF11">
    <property type="entry name" value="LP21121P-RELATED"/>
    <property type="match status" value="1"/>
</dbReference>
<feature type="compositionally biased region" description="Polar residues" evidence="1">
    <location>
        <begin position="299"/>
        <end position="310"/>
    </location>
</feature>
<feature type="transmembrane region" description="Helical" evidence="2">
    <location>
        <begin position="144"/>
        <end position="165"/>
    </location>
</feature>
<keyword evidence="2" id="KW-1133">Transmembrane helix</keyword>
<feature type="transmembrane region" description="Helical" evidence="2">
    <location>
        <begin position="172"/>
        <end position="197"/>
    </location>
</feature>
<accession>A0A9P0TYF7</accession>
<protein>
    <submittedName>
        <fullName evidence="3">Uncharacterized protein</fullName>
    </submittedName>
</protein>
<feature type="compositionally biased region" description="Low complexity" evidence="1">
    <location>
        <begin position="263"/>
        <end position="273"/>
    </location>
</feature>
<sequence>MKQTVTVGKVGAKSPQWIAHVDLLTKYLALVSVDGNLVFCVRRSVIADYNLELNPDKDLFVVSIERRWIVAMAIIQSCCCWRSLRRGCYASAIYTLVYFAVTIVTMGHFIDVEHRYLSGQMTEPESESFLEPEKITPITVSLNITLLACSSLGLISCVVLMVGVYKDIKFMLLPWIVSMGLETLVELINVCYLFYLQTVSIEQFNFNPITSFLFTLDFFIIALNIYALVCVISQFQEYIDGRGTASFDYSDRLAGVQYIAQPPQTTTTSSAPSGRRRSAPRPLLSRCDPEEFSEAPSRAITSVLSKPSRSNVKKHVQFPDEQSCIEEAPETSNGNEGKSSSRVISSLWMELETEAPPPER</sequence>
<dbReference type="AlphaFoldDB" id="A0A9P0TYF7"/>